<dbReference type="PROSITE" id="PS51007">
    <property type="entry name" value="CYTC"/>
    <property type="match status" value="1"/>
</dbReference>
<evidence type="ECO:0000256" key="1">
    <source>
        <dbReference type="ARBA" id="ARBA00022448"/>
    </source>
</evidence>
<keyword evidence="4" id="KW-0249">Electron transport</keyword>
<name>A0A2Z3JNF2_9DEIO</name>
<feature type="domain" description="Cytochrome c" evidence="8">
    <location>
        <begin position="51"/>
        <end position="139"/>
    </location>
</feature>
<keyword evidence="7" id="KW-1133">Transmembrane helix</keyword>
<evidence type="ECO:0000313" key="9">
    <source>
        <dbReference type="EMBL" id="AWN24309.1"/>
    </source>
</evidence>
<feature type="transmembrane region" description="Helical" evidence="7">
    <location>
        <begin position="12"/>
        <end position="30"/>
    </location>
</feature>
<dbReference type="InterPro" id="IPR051811">
    <property type="entry name" value="Cytochrome_c550/c551-like"/>
</dbReference>
<keyword evidence="2 6" id="KW-0349">Heme</keyword>
<organism evidence="9 10">
    <name type="scientific">Deinococcus irradiatisoli</name>
    <dbReference type="NCBI Taxonomy" id="2202254"/>
    <lineage>
        <taxon>Bacteria</taxon>
        <taxon>Thermotogati</taxon>
        <taxon>Deinococcota</taxon>
        <taxon>Deinococci</taxon>
        <taxon>Deinococcales</taxon>
        <taxon>Deinococcaceae</taxon>
        <taxon>Deinococcus</taxon>
    </lineage>
</organism>
<dbReference type="GO" id="GO:0046872">
    <property type="term" value="F:metal ion binding"/>
    <property type="evidence" value="ECO:0007669"/>
    <property type="project" value="UniProtKB-KW"/>
</dbReference>
<evidence type="ECO:0000256" key="5">
    <source>
        <dbReference type="ARBA" id="ARBA00023004"/>
    </source>
</evidence>
<proteinExistence type="predicted"/>
<dbReference type="SUPFAM" id="SSF46626">
    <property type="entry name" value="Cytochrome c"/>
    <property type="match status" value="1"/>
</dbReference>
<dbReference type="EMBL" id="CP029494">
    <property type="protein sequence ID" value="AWN24309.1"/>
    <property type="molecule type" value="Genomic_DNA"/>
</dbReference>
<dbReference type="GO" id="GO:0009055">
    <property type="term" value="F:electron transfer activity"/>
    <property type="evidence" value="ECO:0007669"/>
    <property type="project" value="InterPro"/>
</dbReference>
<dbReference type="InterPro" id="IPR009056">
    <property type="entry name" value="Cyt_c-like_dom"/>
</dbReference>
<accession>A0A2Z3JNF2</accession>
<keyword evidence="10" id="KW-1185">Reference proteome</keyword>
<evidence type="ECO:0000256" key="7">
    <source>
        <dbReference type="SAM" id="Phobius"/>
    </source>
</evidence>
<evidence type="ECO:0000256" key="3">
    <source>
        <dbReference type="ARBA" id="ARBA00022723"/>
    </source>
</evidence>
<dbReference type="InterPro" id="IPR036909">
    <property type="entry name" value="Cyt_c-like_dom_sf"/>
</dbReference>
<dbReference type="PANTHER" id="PTHR37823">
    <property type="entry name" value="CYTOCHROME C-553-LIKE"/>
    <property type="match status" value="1"/>
</dbReference>
<evidence type="ECO:0000256" key="2">
    <source>
        <dbReference type="ARBA" id="ARBA00022617"/>
    </source>
</evidence>
<dbReference type="OrthoDB" id="68492at2"/>
<evidence type="ECO:0000259" key="8">
    <source>
        <dbReference type="PROSITE" id="PS51007"/>
    </source>
</evidence>
<sequence>MNEERFFTAREITAFVVMVVLVTAVGISSYRTGLNLSGGQGAAGMAAASGPAPVNGQALYAGNCAGCHGAGATGGIGPALKVTSGWTTPQFASAVLHGNIPEGRTLSPVMPRFAEAGFDGQPPTDEQLSAVHDYLKSLP</sequence>
<keyword evidence="5 6" id="KW-0408">Iron</keyword>
<reference evidence="9 10" key="1">
    <citation type="submission" date="2018-05" db="EMBL/GenBank/DDBJ databases">
        <title>Complete Genome Sequence of Deinococcus sp. strain 17bor-2.</title>
        <authorList>
            <person name="Srinivasan S."/>
        </authorList>
    </citation>
    <scope>NUCLEOTIDE SEQUENCE [LARGE SCALE GENOMIC DNA]</scope>
    <source>
        <strain evidence="9 10">17bor-2</strain>
    </source>
</reference>
<keyword evidence="3 6" id="KW-0479">Metal-binding</keyword>
<dbReference type="Pfam" id="PF00034">
    <property type="entry name" value="Cytochrom_C"/>
    <property type="match status" value="1"/>
</dbReference>
<evidence type="ECO:0000313" key="10">
    <source>
        <dbReference type="Proteomes" id="UP000245368"/>
    </source>
</evidence>
<protein>
    <submittedName>
        <fullName evidence="9">Cytochrome c, class I</fullName>
    </submittedName>
</protein>
<keyword evidence="7" id="KW-0472">Membrane</keyword>
<keyword evidence="7" id="KW-0812">Transmembrane</keyword>
<keyword evidence="1" id="KW-0813">Transport</keyword>
<gene>
    <name evidence="9" type="ORF">DKM44_14620</name>
</gene>
<dbReference type="AlphaFoldDB" id="A0A2Z3JNF2"/>
<dbReference type="PANTHER" id="PTHR37823:SF1">
    <property type="entry name" value="CYTOCHROME C-553-LIKE"/>
    <property type="match status" value="1"/>
</dbReference>
<dbReference type="Gene3D" id="1.10.760.10">
    <property type="entry name" value="Cytochrome c-like domain"/>
    <property type="match status" value="1"/>
</dbReference>
<dbReference type="GO" id="GO:0020037">
    <property type="term" value="F:heme binding"/>
    <property type="evidence" value="ECO:0007669"/>
    <property type="project" value="InterPro"/>
</dbReference>
<dbReference type="RefSeq" id="WP_109828034.1">
    <property type="nucleotide sequence ID" value="NZ_CP029494.1"/>
</dbReference>
<evidence type="ECO:0000256" key="4">
    <source>
        <dbReference type="ARBA" id="ARBA00022982"/>
    </source>
</evidence>
<dbReference type="KEGG" id="dez:DKM44_14620"/>
<evidence type="ECO:0000256" key="6">
    <source>
        <dbReference type="PROSITE-ProRule" id="PRU00433"/>
    </source>
</evidence>
<dbReference type="Proteomes" id="UP000245368">
    <property type="component" value="Chromosome"/>
</dbReference>